<evidence type="ECO:0000313" key="4">
    <source>
        <dbReference type="Proteomes" id="UP001285521"/>
    </source>
</evidence>
<proteinExistence type="predicted"/>
<gene>
    <name evidence="3" type="ORF">SK803_19505</name>
</gene>
<dbReference type="PROSITE" id="PS51168">
    <property type="entry name" value="CHORISMATE_MUT_2"/>
    <property type="match status" value="1"/>
</dbReference>
<dbReference type="NCBIfam" id="TIGR01808">
    <property type="entry name" value="CM_M_hiGC-arch"/>
    <property type="match status" value="1"/>
</dbReference>
<evidence type="ECO:0000313" key="3">
    <source>
        <dbReference type="EMBL" id="MDX8032407.1"/>
    </source>
</evidence>
<dbReference type="NCBIfam" id="NF005894">
    <property type="entry name" value="PRK07857.1"/>
    <property type="match status" value="1"/>
</dbReference>
<evidence type="ECO:0000256" key="1">
    <source>
        <dbReference type="SAM" id="MobiDB-lite"/>
    </source>
</evidence>
<keyword evidence="3" id="KW-0413">Isomerase</keyword>
<dbReference type="GO" id="GO:0004106">
    <property type="term" value="F:chorismate mutase activity"/>
    <property type="evidence" value="ECO:0007669"/>
    <property type="project" value="UniProtKB-EC"/>
</dbReference>
<organism evidence="3 4">
    <name type="scientific">Lentzea miocenica</name>
    <dbReference type="NCBI Taxonomy" id="3095431"/>
    <lineage>
        <taxon>Bacteria</taxon>
        <taxon>Bacillati</taxon>
        <taxon>Actinomycetota</taxon>
        <taxon>Actinomycetes</taxon>
        <taxon>Pseudonocardiales</taxon>
        <taxon>Pseudonocardiaceae</taxon>
        <taxon>Lentzea</taxon>
    </lineage>
</organism>
<comment type="caution">
    <text evidence="3">The sequence shown here is derived from an EMBL/GenBank/DDBJ whole genome shotgun (WGS) entry which is preliminary data.</text>
</comment>
<dbReference type="InterPro" id="IPR036263">
    <property type="entry name" value="Chorismate_II_sf"/>
</dbReference>
<dbReference type="Proteomes" id="UP001285521">
    <property type="component" value="Unassembled WGS sequence"/>
</dbReference>
<dbReference type="Gene3D" id="1.20.59.10">
    <property type="entry name" value="Chorismate mutase"/>
    <property type="match status" value="1"/>
</dbReference>
<feature type="region of interest" description="Disordered" evidence="1">
    <location>
        <begin position="1"/>
        <end position="39"/>
    </location>
</feature>
<dbReference type="InterPro" id="IPR036979">
    <property type="entry name" value="CM_dom_sf"/>
</dbReference>
<dbReference type="InterPro" id="IPR002701">
    <property type="entry name" value="CM_II_prokaryot"/>
</dbReference>
<reference evidence="3 4" key="2">
    <citation type="submission" date="2023-11" db="EMBL/GenBank/DDBJ databases">
        <authorList>
            <person name="Lara A.C."/>
            <person name="Chronakova A."/>
        </authorList>
    </citation>
    <scope>NUCLEOTIDE SEQUENCE [LARGE SCALE GENOMIC DNA]</scope>
    <source>
        <strain evidence="3 4">BCCO 10_0856</strain>
    </source>
</reference>
<dbReference type="EC" id="5.4.99.5" evidence="3"/>
<dbReference type="InterPro" id="IPR010958">
    <property type="entry name" value="Chorismate_mutase_highGC-bac"/>
</dbReference>
<sequence>MDPCARRSSSFSTGSGLRLPWSHSAEKPPRSPGVLGPRGFRCFRAKDSKSREVVKTMDTTTEPDINELREEIDHLDAEILRLVQRRVEVSKIIGAARMAAGGTKIVHNREIDVLNRYKPLGTEGKDLAMILLKMGRGPLGR</sequence>
<feature type="domain" description="Chorismate mutase" evidence="2">
    <location>
        <begin position="59"/>
        <end position="141"/>
    </location>
</feature>
<keyword evidence="4" id="KW-1185">Reference proteome</keyword>
<reference evidence="3 4" key="1">
    <citation type="submission" date="2023-11" db="EMBL/GenBank/DDBJ databases">
        <title>Lentzea sokolovensis, sp. nov., Lentzea kristufkii, sp. nov., and Lentzea miocenensis, sp. nov., rare actinobacteria from Sokolov Coal Basin, Miocene lacustrine sediment, Czech Republic.</title>
        <authorList>
            <person name="Lara A."/>
            <person name="Kotroba L."/>
            <person name="Nouioui I."/>
            <person name="Neumann-Schaal M."/>
            <person name="Mast Y."/>
            <person name="Chronakova A."/>
        </authorList>
    </citation>
    <scope>NUCLEOTIDE SEQUENCE [LARGE SCALE GENOMIC DNA]</scope>
    <source>
        <strain evidence="3 4">BCCO 10_0856</strain>
    </source>
</reference>
<dbReference type="SMART" id="SM00830">
    <property type="entry name" value="CM_2"/>
    <property type="match status" value="1"/>
</dbReference>
<accession>A0ABU4T2L3</accession>
<dbReference type="SUPFAM" id="SSF48600">
    <property type="entry name" value="Chorismate mutase II"/>
    <property type="match status" value="1"/>
</dbReference>
<dbReference type="RefSeq" id="WP_319967592.1">
    <property type="nucleotide sequence ID" value="NZ_JAXAVW010000015.1"/>
</dbReference>
<dbReference type="EMBL" id="JAXAVW010000015">
    <property type="protein sequence ID" value="MDX8032407.1"/>
    <property type="molecule type" value="Genomic_DNA"/>
</dbReference>
<evidence type="ECO:0000259" key="2">
    <source>
        <dbReference type="PROSITE" id="PS51168"/>
    </source>
</evidence>
<dbReference type="Pfam" id="PF01817">
    <property type="entry name" value="CM_2"/>
    <property type="match status" value="1"/>
</dbReference>
<name>A0ABU4T2L3_9PSEU</name>
<protein>
    <submittedName>
        <fullName evidence="3">Chorismate mutase</fullName>
        <ecNumber evidence="3">5.4.99.5</ecNumber>
    </submittedName>
</protein>